<sequence>MTQMSFELPELDRKKTQAAVEAALEKYRIYKSITFEEKEASITASPTERFHGPTNVTSDQTAAIAIYNIDTPAARLAYCERIERAVSRLPKKERILITERYLNTDCDFDYQVYNNAFERPISETTYYKYKWKAFYKIALNLNIQVVKEQTGEQKTKRNSES</sequence>
<accession>A0ABQ4LN90</accession>
<comment type="caution">
    <text evidence="1">The sequence shown here is derived from an EMBL/GenBank/DDBJ whole genome shotgun (WGS) entry which is preliminary data.</text>
</comment>
<organism evidence="1 2">
    <name type="scientific">Paenibacillus cineris</name>
    <dbReference type="NCBI Taxonomy" id="237530"/>
    <lineage>
        <taxon>Bacteria</taxon>
        <taxon>Bacillati</taxon>
        <taxon>Bacillota</taxon>
        <taxon>Bacilli</taxon>
        <taxon>Bacillales</taxon>
        <taxon>Paenibacillaceae</taxon>
        <taxon>Paenibacillus</taxon>
    </lineage>
</organism>
<dbReference type="NCBIfam" id="TIGR01637">
    <property type="entry name" value="phage_arpU"/>
    <property type="match status" value="1"/>
</dbReference>
<dbReference type="Proteomes" id="UP000676601">
    <property type="component" value="Unassembled WGS sequence"/>
</dbReference>
<dbReference type="EMBL" id="BORU01000005">
    <property type="protein sequence ID" value="GIO57981.1"/>
    <property type="molecule type" value="Genomic_DNA"/>
</dbReference>
<protein>
    <submittedName>
        <fullName evidence="1">ArpU family transcriptional regulator</fullName>
    </submittedName>
</protein>
<name>A0ABQ4LN90_9BACL</name>
<proteinExistence type="predicted"/>
<keyword evidence="2" id="KW-1185">Reference proteome</keyword>
<dbReference type="InterPro" id="IPR006524">
    <property type="entry name" value="ArpU-like"/>
</dbReference>
<evidence type="ECO:0000313" key="1">
    <source>
        <dbReference type="EMBL" id="GIO57981.1"/>
    </source>
</evidence>
<reference evidence="1 2" key="1">
    <citation type="submission" date="2021-03" db="EMBL/GenBank/DDBJ databases">
        <title>Antimicrobial resistance genes in bacteria isolated from Japanese honey, and their potential for conferring macrolide and lincosamide resistance in the American foulbrood pathogen Paenibacillus larvae.</title>
        <authorList>
            <person name="Okamoto M."/>
            <person name="Kumagai M."/>
            <person name="Kanamori H."/>
            <person name="Takamatsu D."/>
        </authorList>
    </citation>
    <scope>NUCLEOTIDE SEQUENCE [LARGE SCALE GENOMIC DNA]</scope>
    <source>
        <strain evidence="1 2">J21TS7</strain>
    </source>
</reference>
<evidence type="ECO:0000313" key="2">
    <source>
        <dbReference type="Proteomes" id="UP000676601"/>
    </source>
</evidence>
<gene>
    <name evidence="1" type="ORF">J21TS7_62990</name>
</gene>